<evidence type="ECO:0000313" key="3">
    <source>
        <dbReference type="Proteomes" id="UP000440694"/>
    </source>
</evidence>
<dbReference type="Proteomes" id="UP000440694">
    <property type="component" value="Unassembled WGS sequence"/>
</dbReference>
<dbReference type="EMBL" id="WMBQ01000002">
    <property type="protein sequence ID" value="MTD95941.1"/>
    <property type="molecule type" value="Genomic_DNA"/>
</dbReference>
<comment type="caution">
    <text evidence="2">The sequence shown here is derived from an EMBL/GenBank/DDBJ whole genome shotgun (WGS) entry which is preliminary data.</text>
</comment>
<accession>A0A6I3KTA0</accession>
<dbReference type="AlphaFoldDB" id="A0A6I3KTA0"/>
<sequence length="239" mass="25474">MVKLRILRLLPAAALSLAAVVPPTVSVHAEELVGRSVTLAGRKMNCGKTDIMIDRSLPSEGGAGETVLILNPNMLNQQPPTVRLFVFTHECGHITVGDSELDADCFAVNRGVKDGWLDRKGLAEVCDSFEGAPETDTHPSAKRRCVNLDRCFAKAEADMTPIAPKPVPARLPAKLPPVETAGAPELPVAKSAATGQPNPGQPKVLSAWRCTDPLPITTGSVDPIGQVIKKDAEHTERCR</sequence>
<evidence type="ECO:0000313" key="2">
    <source>
        <dbReference type="EMBL" id="MTD95941.1"/>
    </source>
</evidence>
<dbReference type="RefSeq" id="WP_154740423.1">
    <property type="nucleotide sequence ID" value="NZ_WMBQ01000002.1"/>
</dbReference>
<proteinExistence type="predicted"/>
<reference evidence="2 3" key="1">
    <citation type="submission" date="2019-11" db="EMBL/GenBank/DDBJ databases">
        <title>Identification of a novel strain.</title>
        <authorList>
            <person name="Xu Q."/>
            <person name="Wang G."/>
        </authorList>
    </citation>
    <scope>NUCLEOTIDE SEQUENCE [LARGE SCALE GENOMIC DNA]</scope>
    <source>
        <strain evidence="3">xq</strain>
    </source>
</reference>
<gene>
    <name evidence="2" type="ORF">GIW81_16505</name>
</gene>
<keyword evidence="3" id="KW-1185">Reference proteome</keyword>
<keyword evidence="1" id="KW-0732">Signal</keyword>
<feature type="signal peptide" evidence="1">
    <location>
        <begin position="1"/>
        <end position="29"/>
    </location>
</feature>
<feature type="chain" id="PRO_5026105331" evidence="1">
    <location>
        <begin position="30"/>
        <end position="239"/>
    </location>
</feature>
<protein>
    <submittedName>
        <fullName evidence="2">Uncharacterized protein</fullName>
    </submittedName>
</protein>
<organism evidence="2 3">
    <name type="scientific">Hyphomicrobium album</name>
    <dbReference type="NCBI Taxonomy" id="2665159"/>
    <lineage>
        <taxon>Bacteria</taxon>
        <taxon>Pseudomonadati</taxon>
        <taxon>Pseudomonadota</taxon>
        <taxon>Alphaproteobacteria</taxon>
        <taxon>Hyphomicrobiales</taxon>
        <taxon>Hyphomicrobiaceae</taxon>
        <taxon>Hyphomicrobium</taxon>
    </lineage>
</organism>
<evidence type="ECO:0000256" key="1">
    <source>
        <dbReference type="SAM" id="SignalP"/>
    </source>
</evidence>
<name>A0A6I3KTA0_9HYPH</name>